<comment type="similarity">
    <text evidence="1">Belongs to the FGGY kinase family.</text>
</comment>
<protein>
    <recommendedName>
        <fullName evidence="4">Carbohydrate kinase FGGY N-terminal domain-containing protein</fullName>
    </recommendedName>
</protein>
<feature type="non-terminal residue" evidence="5">
    <location>
        <position position="99"/>
    </location>
</feature>
<dbReference type="PANTHER" id="PTHR10196">
    <property type="entry name" value="SUGAR KINASE"/>
    <property type="match status" value="1"/>
</dbReference>
<dbReference type="EMBL" id="UINC01163526">
    <property type="protein sequence ID" value="SVD63884.1"/>
    <property type="molecule type" value="Genomic_DNA"/>
</dbReference>
<dbReference type="Gene3D" id="3.30.420.40">
    <property type="match status" value="1"/>
</dbReference>
<dbReference type="GO" id="GO:0006071">
    <property type="term" value="P:glycerol metabolic process"/>
    <property type="evidence" value="ECO:0007669"/>
    <property type="project" value="TreeGrafter"/>
</dbReference>
<dbReference type="InterPro" id="IPR018484">
    <property type="entry name" value="FGGY_N"/>
</dbReference>
<dbReference type="PANTHER" id="PTHR10196:SF69">
    <property type="entry name" value="GLYCEROL KINASE"/>
    <property type="match status" value="1"/>
</dbReference>
<reference evidence="5" key="1">
    <citation type="submission" date="2018-05" db="EMBL/GenBank/DDBJ databases">
        <authorList>
            <person name="Lanie J.A."/>
            <person name="Ng W.-L."/>
            <person name="Kazmierczak K.M."/>
            <person name="Andrzejewski T.M."/>
            <person name="Davidsen T.M."/>
            <person name="Wayne K.J."/>
            <person name="Tettelin H."/>
            <person name="Glass J.I."/>
            <person name="Rusch D."/>
            <person name="Podicherti R."/>
            <person name="Tsui H.-C.T."/>
            <person name="Winkler M.E."/>
        </authorList>
    </citation>
    <scope>NUCLEOTIDE SEQUENCE</scope>
</reference>
<keyword evidence="2" id="KW-0808">Transferase</keyword>
<dbReference type="InterPro" id="IPR043129">
    <property type="entry name" value="ATPase_NBD"/>
</dbReference>
<dbReference type="SUPFAM" id="SSF53067">
    <property type="entry name" value="Actin-like ATPase domain"/>
    <property type="match status" value="1"/>
</dbReference>
<sequence>MAEKLISIDQGTTSSRALLFDNKCNLLNLEQQEHSQFFPADGWVEHDPEEIWKSVYDVTEKLLRRNSIKPKNVASIGITNQRETTLLWDKKTGEVIYPA</sequence>
<gene>
    <name evidence="5" type="ORF">METZ01_LOCUS416738</name>
</gene>
<evidence type="ECO:0000256" key="2">
    <source>
        <dbReference type="ARBA" id="ARBA00022679"/>
    </source>
</evidence>
<dbReference type="GO" id="GO:0004370">
    <property type="term" value="F:glycerol kinase activity"/>
    <property type="evidence" value="ECO:0007669"/>
    <property type="project" value="TreeGrafter"/>
</dbReference>
<keyword evidence="3" id="KW-0418">Kinase</keyword>
<name>A0A382WZ37_9ZZZZ</name>
<evidence type="ECO:0000256" key="3">
    <source>
        <dbReference type="ARBA" id="ARBA00022777"/>
    </source>
</evidence>
<evidence type="ECO:0000313" key="5">
    <source>
        <dbReference type="EMBL" id="SVD63884.1"/>
    </source>
</evidence>
<evidence type="ECO:0000256" key="1">
    <source>
        <dbReference type="ARBA" id="ARBA00009156"/>
    </source>
</evidence>
<evidence type="ECO:0000259" key="4">
    <source>
        <dbReference type="Pfam" id="PF00370"/>
    </source>
</evidence>
<dbReference type="GO" id="GO:0005829">
    <property type="term" value="C:cytosol"/>
    <property type="evidence" value="ECO:0007669"/>
    <property type="project" value="TreeGrafter"/>
</dbReference>
<organism evidence="5">
    <name type="scientific">marine metagenome</name>
    <dbReference type="NCBI Taxonomy" id="408172"/>
    <lineage>
        <taxon>unclassified sequences</taxon>
        <taxon>metagenomes</taxon>
        <taxon>ecological metagenomes</taxon>
    </lineage>
</organism>
<dbReference type="Pfam" id="PF00370">
    <property type="entry name" value="FGGY_N"/>
    <property type="match status" value="1"/>
</dbReference>
<feature type="domain" description="Carbohydrate kinase FGGY N-terminal" evidence="4">
    <location>
        <begin position="6"/>
        <end position="99"/>
    </location>
</feature>
<accession>A0A382WZ37</accession>
<dbReference type="AlphaFoldDB" id="A0A382WZ37"/>
<proteinExistence type="inferred from homology"/>